<dbReference type="Gene3D" id="1.10.1660.10">
    <property type="match status" value="1"/>
</dbReference>
<sequence>MNIKEASEITKVSSDTIRYYEKIGLIPPINRTSSGIRDIDERIIGRITFVRQMRSAGMSIENLLLYIHLVDSSEDHIAEQKDLLKQQLSVMEEKRDDLQAAIDHLTWKLDHYEDHMVKAEAELTRLEKKHVQDQAID</sequence>
<dbReference type="RefSeq" id="WP_007745737.1">
    <property type="nucleotide sequence ID" value="NZ_ATZG01000004.1"/>
</dbReference>
<feature type="domain" description="HTH merR-type" evidence="5">
    <location>
        <begin position="1"/>
        <end position="69"/>
    </location>
</feature>
<dbReference type="PANTHER" id="PTHR30204">
    <property type="entry name" value="REDOX-CYCLING DRUG-SENSING TRANSCRIPTIONAL ACTIVATOR SOXR"/>
    <property type="match status" value="1"/>
</dbReference>
<dbReference type="InterPro" id="IPR009061">
    <property type="entry name" value="DNA-bd_dom_put_sf"/>
</dbReference>
<evidence type="ECO:0000259" key="5">
    <source>
        <dbReference type="PROSITE" id="PS50937"/>
    </source>
</evidence>
<dbReference type="Pfam" id="PF00376">
    <property type="entry name" value="MerR"/>
    <property type="match status" value="1"/>
</dbReference>
<dbReference type="GO" id="GO:0003677">
    <property type="term" value="F:DNA binding"/>
    <property type="evidence" value="ECO:0007669"/>
    <property type="project" value="UniProtKB-KW"/>
</dbReference>
<dbReference type="InterPro" id="IPR000551">
    <property type="entry name" value="MerR-type_HTH_dom"/>
</dbReference>
<dbReference type="InterPro" id="IPR047057">
    <property type="entry name" value="MerR_fam"/>
</dbReference>
<evidence type="ECO:0000313" key="6">
    <source>
        <dbReference type="EMBL" id="EHN59050.1"/>
    </source>
</evidence>
<organism evidence="6 7">
    <name type="scientific">Oenococcus kitaharae DSM 17330</name>
    <dbReference type="NCBI Taxonomy" id="1045004"/>
    <lineage>
        <taxon>Bacteria</taxon>
        <taxon>Bacillati</taxon>
        <taxon>Bacillota</taxon>
        <taxon>Bacilli</taxon>
        <taxon>Lactobacillales</taxon>
        <taxon>Lactobacillaceae</taxon>
        <taxon>Oenococcus</taxon>
    </lineage>
</organism>
<reference evidence="6 7" key="1">
    <citation type="journal article" date="2012" name="PLoS ONE">
        <title>Functional divergence in the genus oenococcus as predicted by genome sequencing of the newly-described species, Oenococcus kitaharae.</title>
        <authorList>
            <person name="Borneman A.R."/>
            <person name="McCarthy J.M."/>
            <person name="Chambers P.J."/>
            <person name="Bartowsky E.J."/>
        </authorList>
    </citation>
    <scope>NUCLEOTIDE SEQUENCE [LARGE SCALE GENOMIC DNA]</scope>
    <source>
        <strain evidence="7">DSM17330</strain>
    </source>
</reference>
<dbReference type="InterPro" id="IPR015358">
    <property type="entry name" value="Tscrpt_reg_MerR_DNA-bd"/>
</dbReference>
<dbReference type="OrthoDB" id="9811174at2"/>
<keyword evidence="4" id="KW-0175">Coiled coil</keyword>
<dbReference type="AlphaFoldDB" id="G9WJK5"/>
<dbReference type="PATRIC" id="fig|1045004.4.peg.946"/>
<keyword evidence="1" id="KW-0805">Transcription regulation</keyword>
<protein>
    <submittedName>
        <fullName evidence="6">MerR family transcriptional regulator</fullName>
    </submittedName>
</protein>
<dbReference type="SMART" id="SM00422">
    <property type="entry name" value="HTH_MERR"/>
    <property type="match status" value="1"/>
</dbReference>
<name>G9WJK5_9LACO</name>
<keyword evidence="2" id="KW-0238">DNA-binding</keyword>
<feature type="coiled-coil region" evidence="4">
    <location>
        <begin position="81"/>
        <end position="129"/>
    </location>
</feature>
<dbReference type="SUPFAM" id="SSF46955">
    <property type="entry name" value="Putative DNA-binding domain"/>
    <property type="match status" value="1"/>
</dbReference>
<dbReference type="Pfam" id="PF09278">
    <property type="entry name" value="MerR-DNA-bind"/>
    <property type="match status" value="1"/>
</dbReference>
<dbReference type="GO" id="GO:0003700">
    <property type="term" value="F:DNA-binding transcription factor activity"/>
    <property type="evidence" value="ECO:0007669"/>
    <property type="project" value="InterPro"/>
</dbReference>
<accession>G9WJK5</accession>
<dbReference type="EMBL" id="AFVZ01000001">
    <property type="protein sequence ID" value="EHN59050.1"/>
    <property type="molecule type" value="Genomic_DNA"/>
</dbReference>
<comment type="caution">
    <text evidence="6">The sequence shown here is derived from an EMBL/GenBank/DDBJ whole genome shotgun (WGS) entry which is preliminary data.</text>
</comment>
<dbReference type="STRING" id="336988.NT96_05495"/>
<evidence type="ECO:0000256" key="3">
    <source>
        <dbReference type="ARBA" id="ARBA00023163"/>
    </source>
</evidence>
<dbReference type="CDD" id="cd01109">
    <property type="entry name" value="HTH_YyaN"/>
    <property type="match status" value="1"/>
</dbReference>
<evidence type="ECO:0000256" key="1">
    <source>
        <dbReference type="ARBA" id="ARBA00023015"/>
    </source>
</evidence>
<proteinExistence type="predicted"/>
<evidence type="ECO:0000313" key="7">
    <source>
        <dbReference type="Proteomes" id="UP000004959"/>
    </source>
</evidence>
<dbReference type="PANTHER" id="PTHR30204:SF98">
    <property type="entry name" value="HTH-TYPE TRANSCRIPTIONAL REGULATOR ADHR"/>
    <property type="match status" value="1"/>
</dbReference>
<evidence type="ECO:0000256" key="4">
    <source>
        <dbReference type="SAM" id="Coils"/>
    </source>
</evidence>
<gene>
    <name evidence="6" type="ORF">OKIT_0946</name>
</gene>
<evidence type="ECO:0000256" key="2">
    <source>
        <dbReference type="ARBA" id="ARBA00023125"/>
    </source>
</evidence>
<dbReference type="eggNOG" id="COG0789">
    <property type="taxonomic scope" value="Bacteria"/>
</dbReference>
<dbReference type="HOGENOM" id="CLU_060077_8_3_9"/>
<keyword evidence="7" id="KW-1185">Reference proteome</keyword>
<keyword evidence="3" id="KW-0804">Transcription</keyword>
<dbReference type="Proteomes" id="UP000004959">
    <property type="component" value="Chromosome"/>
</dbReference>
<dbReference type="PROSITE" id="PS50937">
    <property type="entry name" value="HTH_MERR_2"/>
    <property type="match status" value="1"/>
</dbReference>